<protein>
    <recommendedName>
        <fullName evidence="3">Isochorismatase-like domain-containing protein</fullName>
    </recommendedName>
</protein>
<dbReference type="KEGG" id="hmn:HM131_13565"/>
<dbReference type="SUPFAM" id="SSF52499">
    <property type="entry name" value="Isochorismatase-like hydrolases"/>
    <property type="match status" value="1"/>
</dbReference>
<dbReference type="InterPro" id="IPR036380">
    <property type="entry name" value="Isochorismatase-like_sf"/>
</dbReference>
<name>A0A1W5ZX12_9BACI</name>
<dbReference type="Pfam" id="PF00857">
    <property type="entry name" value="Isochorismatase"/>
    <property type="match status" value="1"/>
</dbReference>
<dbReference type="AlphaFoldDB" id="A0A1W5ZX12"/>
<comment type="similarity">
    <text evidence="1">Belongs to the isochorismatase family.</text>
</comment>
<keyword evidence="5" id="KW-1185">Reference proteome</keyword>
<evidence type="ECO:0000256" key="1">
    <source>
        <dbReference type="ARBA" id="ARBA00006336"/>
    </source>
</evidence>
<dbReference type="PANTHER" id="PTHR43540:SF14">
    <property type="entry name" value="ISOCHORISMATASE"/>
    <property type="match status" value="1"/>
</dbReference>
<accession>A0A1W5ZX12</accession>
<evidence type="ECO:0000313" key="5">
    <source>
        <dbReference type="Proteomes" id="UP000192527"/>
    </source>
</evidence>
<dbReference type="PANTHER" id="PTHR43540">
    <property type="entry name" value="PEROXYUREIDOACRYLATE/UREIDOACRYLATE AMIDOHYDROLASE-RELATED"/>
    <property type="match status" value="1"/>
</dbReference>
<dbReference type="EMBL" id="CP020772">
    <property type="protein sequence ID" value="ARI77813.1"/>
    <property type="molecule type" value="Genomic_DNA"/>
</dbReference>
<sequence>MDNKKGGIFMGKEALVIIDVQEAVVANAYKREEKINNMNRAIHLAREKQIPIVYVQHEYPEGPMKRGAEGWQLHSDLEKPLEQDAIIFKTVPNAFVHTSLKRTLDDIQADHLFICGAQTDYCVDCTSRGAFDFGYNVTLISDAHTTCDNEHLTAQQIIDHTHHTLTNFWSETNSIDLKSSGDLDWSFVK</sequence>
<dbReference type="STRING" id="402384.HM131_13565"/>
<feature type="domain" description="Isochorismatase-like" evidence="3">
    <location>
        <begin position="14"/>
        <end position="151"/>
    </location>
</feature>
<reference evidence="4 5" key="1">
    <citation type="submission" date="2017-04" db="EMBL/GenBank/DDBJ databases">
        <title>The whole genome sequencing and assembly of Halobacillus mangrovi strain.</title>
        <authorList>
            <person name="Lee S.-J."/>
            <person name="Park M.-K."/>
            <person name="Kim J.-Y."/>
            <person name="Lee Y.-J."/>
            <person name="Yi H."/>
            <person name="Bahn Y.-S."/>
            <person name="Kim J.F."/>
            <person name="Lee D.-W."/>
        </authorList>
    </citation>
    <scope>NUCLEOTIDE SEQUENCE [LARGE SCALE GENOMIC DNA]</scope>
    <source>
        <strain evidence="4 5">KTB 131</strain>
    </source>
</reference>
<dbReference type="OrthoDB" id="9785724at2"/>
<dbReference type="RefSeq" id="WP_085030274.1">
    <property type="nucleotide sequence ID" value="NZ_CP020772.1"/>
</dbReference>
<dbReference type="InterPro" id="IPR050272">
    <property type="entry name" value="Isochorismatase-like_hydrls"/>
</dbReference>
<gene>
    <name evidence="4" type="ORF">HM131_13565</name>
</gene>
<evidence type="ECO:0000313" key="4">
    <source>
        <dbReference type="EMBL" id="ARI77813.1"/>
    </source>
</evidence>
<evidence type="ECO:0000256" key="2">
    <source>
        <dbReference type="ARBA" id="ARBA00022801"/>
    </source>
</evidence>
<dbReference type="Gene3D" id="3.40.50.850">
    <property type="entry name" value="Isochorismatase-like"/>
    <property type="match status" value="1"/>
</dbReference>
<dbReference type="GO" id="GO:0016787">
    <property type="term" value="F:hydrolase activity"/>
    <property type="evidence" value="ECO:0007669"/>
    <property type="project" value="UniProtKB-KW"/>
</dbReference>
<dbReference type="Proteomes" id="UP000192527">
    <property type="component" value="Chromosome"/>
</dbReference>
<dbReference type="InterPro" id="IPR000868">
    <property type="entry name" value="Isochorismatase-like_dom"/>
</dbReference>
<proteinExistence type="inferred from homology"/>
<keyword evidence="2" id="KW-0378">Hydrolase</keyword>
<dbReference type="CDD" id="cd01014">
    <property type="entry name" value="nicotinamidase_related"/>
    <property type="match status" value="1"/>
</dbReference>
<evidence type="ECO:0000259" key="3">
    <source>
        <dbReference type="Pfam" id="PF00857"/>
    </source>
</evidence>
<organism evidence="4 5">
    <name type="scientific">Halobacillus mangrovi</name>
    <dbReference type="NCBI Taxonomy" id="402384"/>
    <lineage>
        <taxon>Bacteria</taxon>
        <taxon>Bacillati</taxon>
        <taxon>Bacillota</taxon>
        <taxon>Bacilli</taxon>
        <taxon>Bacillales</taxon>
        <taxon>Bacillaceae</taxon>
        <taxon>Halobacillus</taxon>
    </lineage>
</organism>